<dbReference type="AlphaFoldDB" id="A0A397JGZ4"/>
<evidence type="ECO:0000313" key="2">
    <source>
        <dbReference type="Proteomes" id="UP000266861"/>
    </source>
</evidence>
<keyword evidence="2" id="KW-1185">Reference proteome</keyword>
<gene>
    <name evidence="1" type="ORF">Glove_33g139</name>
</gene>
<comment type="caution">
    <text evidence="1">The sequence shown here is derived from an EMBL/GenBank/DDBJ whole genome shotgun (WGS) entry which is preliminary data.</text>
</comment>
<dbReference type="OrthoDB" id="642895at2759"/>
<dbReference type="Proteomes" id="UP000266861">
    <property type="component" value="Unassembled WGS sequence"/>
</dbReference>
<dbReference type="STRING" id="1348612.A0A397JGZ4"/>
<accession>A0A397JGZ4</accession>
<organism evidence="1 2">
    <name type="scientific">Diversispora epigaea</name>
    <dbReference type="NCBI Taxonomy" id="1348612"/>
    <lineage>
        <taxon>Eukaryota</taxon>
        <taxon>Fungi</taxon>
        <taxon>Fungi incertae sedis</taxon>
        <taxon>Mucoromycota</taxon>
        <taxon>Glomeromycotina</taxon>
        <taxon>Glomeromycetes</taxon>
        <taxon>Diversisporales</taxon>
        <taxon>Diversisporaceae</taxon>
        <taxon>Diversispora</taxon>
    </lineage>
</organism>
<dbReference type="EMBL" id="PQFF01000031">
    <property type="protein sequence ID" value="RHZ87569.1"/>
    <property type="molecule type" value="Genomic_DNA"/>
</dbReference>
<protein>
    <submittedName>
        <fullName evidence="1">Uncharacterized protein</fullName>
    </submittedName>
</protein>
<evidence type="ECO:0000313" key="1">
    <source>
        <dbReference type="EMBL" id="RHZ87569.1"/>
    </source>
</evidence>
<sequence>MNSLSLQKIESADEVYELLSQEVSRLQELYVKWVLERRALIEKMIKFEKKRNPTHVLLSKSFRLLEEENLISPIYLREIMRAIIQKAIEEYNWLIFGINV</sequence>
<name>A0A397JGZ4_9GLOM</name>
<reference evidence="1 2" key="1">
    <citation type="submission" date="2018-08" db="EMBL/GenBank/DDBJ databases">
        <title>Genome and evolution of the arbuscular mycorrhizal fungus Diversispora epigaea (formerly Glomus versiforme) and its bacterial endosymbionts.</title>
        <authorList>
            <person name="Sun X."/>
            <person name="Fei Z."/>
            <person name="Harrison M."/>
        </authorList>
    </citation>
    <scope>NUCLEOTIDE SEQUENCE [LARGE SCALE GENOMIC DNA]</scope>
    <source>
        <strain evidence="1 2">IT104</strain>
    </source>
</reference>
<proteinExistence type="predicted"/>